<evidence type="ECO:0000313" key="8">
    <source>
        <dbReference type="Proteomes" id="UP000271241"/>
    </source>
</evidence>
<organism evidence="7 8">
    <name type="scientific">Thamnocephalis sphaerospora</name>
    <dbReference type="NCBI Taxonomy" id="78915"/>
    <lineage>
        <taxon>Eukaryota</taxon>
        <taxon>Fungi</taxon>
        <taxon>Fungi incertae sedis</taxon>
        <taxon>Zoopagomycota</taxon>
        <taxon>Zoopagomycotina</taxon>
        <taxon>Zoopagomycetes</taxon>
        <taxon>Zoopagales</taxon>
        <taxon>Sigmoideomycetaceae</taxon>
        <taxon>Thamnocephalis</taxon>
    </lineage>
</organism>
<keyword evidence="8" id="KW-1185">Reference proteome</keyword>
<dbReference type="InterPro" id="IPR017930">
    <property type="entry name" value="Myb_dom"/>
</dbReference>
<evidence type="ECO:0000256" key="4">
    <source>
        <dbReference type="SAM" id="MobiDB-lite"/>
    </source>
</evidence>
<feature type="region of interest" description="Disordered" evidence="4">
    <location>
        <begin position="989"/>
        <end position="1009"/>
    </location>
</feature>
<evidence type="ECO:0008006" key="9">
    <source>
        <dbReference type="Google" id="ProtNLM"/>
    </source>
</evidence>
<proteinExistence type="predicted"/>
<dbReference type="GO" id="GO:0006355">
    <property type="term" value="P:regulation of DNA-templated transcription"/>
    <property type="evidence" value="ECO:0007669"/>
    <property type="project" value="TreeGrafter"/>
</dbReference>
<evidence type="ECO:0000256" key="3">
    <source>
        <dbReference type="ARBA" id="ARBA00023242"/>
    </source>
</evidence>
<dbReference type="STRING" id="78915.A0A4P9XS11"/>
<dbReference type="Gene3D" id="1.10.10.60">
    <property type="entry name" value="Homeodomain-like"/>
    <property type="match status" value="1"/>
</dbReference>
<dbReference type="PANTHER" id="PTHR16088">
    <property type="entry name" value="YY1 ASSOCIATED PROTEIN-RELATED"/>
    <property type="match status" value="1"/>
</dbReference>
<reference evidence="8" key="1">
    <citation type="journal article" date="2018" name="Nat. Microbiol.">
        <title>Leveraging single-cell genomics to expand the fungal tree of life.</title>
        <authorList>
            <person name="Ahrendt S.R."/>
            <person name="Quandt C.A."/>
            <person name="Ciobanu D."/>
            <person name="Clum A."/>
            <person name="Salamov A."/>
            <person name="Andreopoulos B."/>
            <person name="Cheng J.F."/>
            <person name="Woyke T."/>
            <person name="Pelin A."/>
            <person name="Henrissat B."/>
            <person name="Reynolds N.K."/>
            <person name="Benny G.L."/>
            <person name="Smith M.E."/>
            <person name="James T.Y."/>
            <person name="Grigoriev I.V."/>
        </authorList>
    </citation>
    <scope>NUCLEOTIDE SEQUENCE [LARGE SCALE GENOMIC DNA]</scope>
    <source>
        <strain evidence="8">RSA 1356</strain>
    </source>
</reference>
<feature type="domain" description="Myb-like" evidence="5">
    <location>
        <begin position="117"/>
        <end position="167"/>
    </location>
</feature>
<evidence type="ECO:0000256" key="1">
    <source>
        <dbReference type="ARBA" id="ARBA00023015"/>
    </source>
</evidence>
<dbReference type="InterPro" id="IPR009057">
    <property type="entry name" value="Homeodomain-like_sf"/>
</dbReference>
<sequence>MSDLSPTASLQLMLPPSTIRSNASSRRDCMHAASGGIEDDAAHPPSSPSVSRVARKTSAPGSCTSERTRSAYGTYTPEPSSSRSDPLSGTEDVASTAADALTLLPSQPYSSPTSARRNTQRRGRWSFHEDEQLRAAVTRYGCDWEVVSAGIPGRGQTQCLKRWSQIGRAYERDLSGTRPLVPRLPLSSMSNSINMSTTTAHRPLLPAAAVPGPMARTSSPATAGISAGTEAIGATTCVRRSAHGAMPNSGGRSGGRARTHRHARTESVSDSNMDALVPPGLFSRADEYLAAQLKKMRQEDGTRRLTNAVPVAPAGTMAVASASPIGLDADNAAAAKLSMVNRSADVARTRKIAAANPPGSSTKRAALAPLALTQNMLTDAHLPRDANQAAKQAMPPTIKPSVTRSSSLPLAATARRHHPHHPPIGTFSRSSSGDVGLVASNGQTSRRTSASSRSTGPAPPSSSAAILGSHSSVSSRANSLPRLAPRPSATVTDDEDRENHSTAAIDLALPPPISRRAPTSSTDTFASAIMRREVSSRDVPYQRYLAAARQTASSPARPSAKRAKRVHDVRLRTEQHHAPTPMVLTADARISAIPSTPTAATRRRTLSNAQAHAAELRDMQQSSAMALSAVASESHVQAVDRRKRNLIEDVVDSDPATELDINMLADSLNMDPANFGAIEHALNDPSAVATATAVAANAAATAAAATATSSATTSAPELPNEDCMVVDGYVLDRETVYAAVADDLLSRSASQGGSVWDIMGRVVSTVMAAREARDRDRLKPMLPNLLPQATTTAVAPGDALNTAASTDMVAQLNLLATTLNFPATALSTNDGASAHDAMSFLGLDLSSLNAQSVFAGQLDDGSSAPIGTTAGAVAGASTSEMAELDATGIVVPGSAHLRARSCGDLMLTGSTGNPLPSQSTATGGLLAEASADNVLTSRALLDLLNAVPGIGANAGTALSVDTATAHSQMHHLHSDQIVSAPVLDEQGVSLFSDGPLQSPAAHPESNPFYLGDLDDIDGDLFNFLLKQPVLQDENAHGQDDALDSALGDGGDADSDDNDAFGQDDDDYEHDDARACVDTADEPLDEDEDTYVQPAAMHLQVRPGADDPENAEYLRFLESLMEPAEAAELAVDSPAPTSATSATAIAAVTPFDMCADPAALLADDADEDCEFTAEPAPLNEQNEEFRRDRSAIVSRREYQDLVMGTESDDESDEDALHQATAQLRPSRADGLLFTLEQMEMLRRQQECNLQLLLQTCTVERELRGDQNNAFLNHWRGQINALVSCRDQTHAALAQRDADEEEASDKAESSKTQQTSEAAASTNAYPSFHDIVGLDEAHEWVYTTNSICPRDEEFVRRMRRPVRRRRKVQLQMGNMDQFYWEQEELQPLELPKSLQLLNETFAEIFNYHLIPRIVCANTRARTSFFPAQDALLLIGLYAFGDDWHSIRSHLLPNMTAKQILTRFNNLKSRRYPSNPVKDWHLMRVKPLTLQEEEKLRKGVAHFGRKFKLLSARVLRDRPAAMLRQAWREMYSQHPFRTRTEDDDADTNEAGASISTFVTAT</sequence>
<keyword evidence="3" id="KW-0539">Nucleus</keyword>
<feature type="region of interest" description="Disordered" evidence="4">
    <location>
        <begin position="414"/>
        <end position="521"/>
    </location>
</feature>
<evidence type="ECO:0000256" key="2">
    <source>
        <dbReference type="ARBA" id="ARBA00023163"/>
    </source>
</evidence>
<dbReference type="InterPro" id="IPR001005">
    <property type="entry name" value="SANT/Myb"/>
</dbReference>
<feature type="compositionally biased region" description="Polar residues" evidence="4">
    <location>
        <begin position="104"/>
        <end position="117"/>
    </location>
</feature>
<feature type="region of interest" description="Disordered" evidence="4">
    <location>
        <begin position="1534"/>
        <end position="1558"/>
    </location>
</feature>
<gene>
    <name evidence="7" type="ORF">THASP1DRAFT_29885</name>
</gene>
<evidence type="ECO:0000313" key="7">
    <source>
        <dbReference type="EMBL" id="RKP08311.1"/>
    </source>
</evidence>
<feature type="compositionally biased region" description="Polar residues" evidence="4">
    <location>
        <begin position="1"/>
        <end position="10"/>
    </location>
</feature>
<protein>
    <recommendedName>
        <fullName evidence="9">Myb-like domain-containing protein</fullName>
    </recommendedName>
</protein>
<evidence type="ECO:0000259" key="6">
    <source>
        <dbReference type="PROSITE" id="PS51294"/>
    </source>
</evidence>
<feature type="region of interest" description="Disordered" evidence="4">
    <location>
        <begin position="1291"/>
        <end position="1320"/>
    </location>
</feature>
<evidence type="ECO:0000259" key="5">
    <source>
        <dbReference type="PROSITE" id="PS50090"/>
    </source>
</evidence>
<dbReference type="InterPro" id="IPR052435">
    <property type="entry name" value="YY1-Transcr_Regul"/>
</dbReference>
<name>A0A4P9XS11_9FUNG</name>
<dbReference type="Proteomes" id="UP000271241">
    <property type="component" value="Unassembled WGS sequence"/>
</dbReference>
<dbReference type="SMART" id="SM00717">
    <property type="entry name" value="SANT"/>
    <property type="match status" value="3"/>
</dbReference>
<keyword evidence="2" id="KW-0804">Transcription</keyword>
<keyword evidence="1" id="KW-0805">Transcription regulation</keyword>
<dbReference type="GO" id="GO:0003712">
    <property type="term" value="F:transcription coregulator activity"/>
    <property type="evidence" value="ECO:0007669"/>
    <property type="project" value="TreeGrafter"/>
</dbReference>
<dbReference type="PROSITE" id="PS50090">
    <property type="entry name" value="MYB_LIKE"/>
    <property type="match status" value="1"/>
</dbReference>
<feature type="compositionally biased region" description="Polar residues" evidence="4">
    <location>
        <begin position="1310"/>
        <end position="1320"/>
    </location>
</feature>
<dbReference type="Pfam" id="PF00249">
    <property type="entry name" value="Myb_DNA-binding"/>
    <property type="match status" value="1"/>
</dbReference>
<dbReference type="EMBL" id="KZ992615">
    <property type="protein sequence ID" value="RKP08311.1"/>
    <property type="molecule type" value="Genomic_DNA"/>
</dbReference>
<accession>A0A4P9XS11</accession>
<feature type="region of interest" description="Disordered" evidence="4">
    <location>
        <begin position="1034"/>
        <end position="1068"/>
    </location>
</feature>
<feature type="region of interest" description="Disordered" evidence="4">
    <location>
        <begin position="1"/>
        <end position="124"/>
    </location>
</feature>
<dbReference type="PANTHER" id="PTHR16088:SF3">
    <property type="entry name" value="GON-4-LIKE PROTEIN"/>
    <property type="match status" value="1"/>
</dbReference>
<dbReference type="OrthoDB" id="2143914at2759"/>
<feature type="compositionally biased region" description="Low complexity" evidence="4">
    <location>
        <begin position="444"/>
        <end position="475"/>
    </location>
</feature>
<dbReference type="GO" id="GO:0005634">
    <property type="term" value="C:nucleus"/>
    <property type="evidence" value="ECO:0007669"/>
    <property type="project" value="TreeGrafter"/>
</dbReference>
<feature type="compositionally biased region" description="Polar residues" evidence="4">
    <location>
        <begin position="59"/>
        <end position="87"/>
    </location>
</feature>
<dbReference type="SUPFAM" id="SSF46689">
    <property type="entry name" value="Homeodomain-like"/>
    <property type="match status" value="2"/>
</dbReference>
<feature type="domain" description="HTH myb-type" evidence="6">
    <location>
        <begin position="117"/>
        <end position="171"/>
    </location>
</feature>
<feature type="compositionally biased region" description="Acidic residues" evidence="4">
    <location>
        <begin position="1050"/>
        <end position="1068"/>
    </location>
</feature>
<dbReference type="CDD" id="cd00167">
    <property type="entry name" value="SANT"/>
    <property type="match status" value="1"/>
</dbReference>
<dbReference type="PROSITE" id="PS51294">
    <property type="entry name" value="HTH_MYB"/>
    <property type="match status" value="1"/>
</dbReference>